<dbReference type="STRING" id="1423758.FC41_GL000355"/>
<proteinExistence type="predicted"/>
<evidence type="ECO:0000313" key="3">
    <source>
        <dbReference type="Proteomes" id="UP000009320"/>
    </source>
</evidence>
<organism evidence="2 3">
    <name type="scientific">Lactobacillus hominis DSM 23910 = CRBIP 24.179</name>
    <dbReference type="NCBI Taxonomy" id="1423758"/>
    <lineage>
        <taxon>Bacteria</taxon>
        <taxon>Bacillati</taxon>
        <taxon>Bacillota</taxon>
        <taxon>Bacilli</taxon>
        <taxon>Lactobacillales</taxon>
        <taxon>Lactobacillaceae</taxon>
        <taxon>Lactobacillus</taxon>
    </lineage>
</organism>
<keyword evidence="1" id="KW-0472">Membrane</keyword>
<feature type="transmembrane region" description="Helical" evidence="1">
    <location>
        <begin position="6"/>
        <end position="23"/>
    </location>
</feature>
<name>I7KG29_9LACO</name>
<comment type="caution">
    <text evidence="2">The sequence shown here is derived from an EMBL/GenBank/DDBJ whole genome shotgun (WGS) entry which is preliminary data.</text>
</comment>
<dbReference type="GeneID" id="82846169"/>
<dbReference type="AlphaFoldDB" id="I7KG29"/>
<evidence type="ECO:0000313" key="2">
    <source>
        <dbReference type="EMBL" id="CCI80880.1"/>
    </source>
</evidence>
<keyword evidence="3" id="KW-1185">Reference proteome</keyword>
<keyword evidence="1" id="KW-0812">Transmembrane</keyword>
<protein>
    <recommendedName>
        <fullName evidence="4">DUF3784 domain-containing protein</fullName>
    </recommendedName>
</protein>
<accession>I7KG29</accession>
<dbReference type="EMBL" id="CAKE01000001">
    <property type="protein sequence ID" value="CCI80880.1"/>
    <property type="molecule type" value="Genomic_DNA"/>
</dbReference>
<dbReference type="Proteomes" id="UP000009320">
    <property type="component" value="Unassembled WGS sequence"/>
</dbReference>
<feature type="transmembrane region" description="Helical" evidence="1">
    <location>
        <begin position="70"/>
        <end position="90"/>
    </location>
</feature>
<feature type="transmembrane region" description="Helical" evidence="1">
    <location>
        <begin position="44"/>
        <end position="64"/>
    </location>
</feature>
<dbReference type="eggNOG" id="ENOG5030A7E">
    <property type="taxonomic scope" value="Bacteria"/>
</dbReference>
<keyword evidence="1" id="KW-1133">Transmembrane helix</keyword>
<reference evidence="2 3" key="1">
    <citation type="submission" date="2012-06" db="EMBL/GenBank/DDBJ databases">
        <title>Draft Genome Sequence of Lactobacillus hominis Strain CRBIP 24.179T, isolated from human intestine.</title>
        <authorList>
            <person name="Cousin S."/>
            <person name="Ma L."/>
            <person name="Bizet C."/>
            <person name="Loux V."/>
            <person name="Bouchier C."/>
            <person name="Clermont D."/>
            <person name="Creno S."/>
        </authorList>
    </citation>
    <scope>NUCLEOTIDE SEQUENCE [LARGE SCALE GENOMIC DNA]</scope>
    <source>
        <strain evidence="3">CRBIP 24.179T</strain>
    </source>
</reference>
<gene>
    <name evidence="2" type="ORF">BN55_02945</name>
</gene>
<evidence type="ECO:0000256" key="1">
    <source>
        <dbReference type="SAM" id="Phobius"/>
    </source>
</evidence>
<dbReference type="RefSeq" id="WP_008469435.1">
    <property type="nucleotide sequence ID" value="NZ_AYZP01000001.1"/>
</dbReference>
<sequence length="94" mass="10740">MVITLFMLIFIALLILTGAYLLWSQRHGQFIIFNFETNPKVKNLFVFTSIGLFIVAAIGIFILFTLSREYNFITLILGSIIVMIFSLSFLKLNA</sequence>
<evidence type="ECO:0008006" key="4">
    <source>
        <dbReference type="Google" id="ProtNLM"/>
    </source>
</evidence>